<feature type="region of interest" description="Disordered" evidence="1">
    <location>
        <begin position="47"/>
        <end position="66"/>
    </location>
</feature>
<keyword evidence="2" id="KW-0472">Membrane</keyword>
<dbReference type="AlphaFoldDB" id="A0A5B0PJD6"/>
<dbReference type="EMBL" id="VDEP01000144">
    <property type="protein sequence ID" value="KAA1128109.1"/>
    <property type="molecule type" value="Genomic_DNA"/>
</dbReference>
<keyword evidence="2" id="KW-0812">Transmembrane</keyword>
<dbReference type="Proteomes" id="UP000325313">
    <property type="component" value="Unassembled WGS sequence"/>
</dbReference>
<proteinExistence type="predicted"/>
<comment type="caution">
    <text evidence="3">The sequence shown here is derived from an EMBL/GenBank/DDBJ whole genome shotgun (WGS) entry which is preliminary data.</text>
</comment>
<dbReference type="EMBL" id="VSWC01000054">
    <property type="protein sequence ID" value="KAA1100029.1"/>
    <property type="molecule type" value="Genomic_DNA"/>
</dbReference>
<evidence type="ECO:0000256" key="2">
    <source>
        <dbReference type="SAM" id="Phobius"/>
    </source>
</evidence>
<protein>
    <submittedName>
        <fullName evidence="3">Uncharacterized protein</fullName>
    </submittedName>
</protein>
<keyword evidence="5" id="KW-1185">Reference proteome</keyword>
<dbReference type="Proteomes" id="UP000324748">
    <property type="component" value="Unassembled WGS sequence"/>
</dbReference>
<accession>A0A5B0PJD6</accession>
<evidence type="ECO:0000256" key="1">
    <source>
        <dbReference type="SAM" id="MobiDB-lite"/>
    </source>
</evidence>
<evidence type="ECO:0000313" key="6">
    <source>
        <dbReference type="Proteomes" id="UP000325313"/>
    </source>
</evidence>
<evidence type="ECO:0000313" key="4">
    <source>
        <dbReference type="EMBL" id="KAA1128109.1"/>
    </source>
</evidence>
<feature type="transmembrane region" description="Helical" evidence="2">
    <location>
        <begin position="83"/>
        <end position="104"/>
    </location>
</feature>
<reference evidence="5 6" key="1">
    <citation type="submission" date="2019-05" db="EMBL/GenBank/DDBJ databases">
        <title>Emergence of the Ug99 lineage of the wheat stem rust pathogen through somatic hybridization.</title>
        <authorList>
            <person name="Li F."/>
            <person name="Upadhyaya N.M."/>
            <person name="Sperschneider J."/>
            <person name="Matny O."/>
            <person name="Nguyen-Phuc H."/>
            <person name="Mago R."/>
            <person name="Raley C."/>
            <person name="Miller M.E."/>
            <person name="Silverstein K.A.T."/>
            <person name="Henningsen E."/>
            <person name="Hirsch C.D."/>
            <person name="Visser B."/>
            <person name="Pretorius Z.A."/>
            <person name="Steffenson B.J."/>
            <person name="Schwessinger B."/>
            <person name="Dodds P.N."/>
            <person name="Figueroa M."/>
        </authorList>
    </citation>
    <scope>NUCLEOTIDE SEQUENCE [LARGE SCALE GENOMIC DNA]</scope>
    <source>
        <strain evidence="3">21-0</strain>
        <strain evidence="4 6">Ug99</strain>
    </source>
</reference>
<sequence length="127" mass="13929">MVADNPPRISAIRWRIPTRASGYPPAGADSAADVCFSAQTWRISGYPKGYPVPREATPPGETPPTELDRDLFRHLRTQTNTTAAAISAIVVTNFILIGHIFAALSEPDDKQNNNIITDLQKKKKKDS</sequence>
<gene>
    <name evidence="3" type="ORF">PGT21_028012</name>
    <name evidence="4" type="ORF">PGTUg99_009473</name>
</gene>
<name>A0A5B0PJD6_PUCGR</name>
<evidence type="ECO:0000313" key="5">
    <source>
        <dbReference type="Proteomes" id="UP000324748"/>
    </source>
</evidence>
<keyword evidence="2" id="KW-1133">Transmembrane helix</keyword>
<evidence type="ECO:0000313" key="3">
    <source>
        <dbReference type="EMBL" id="KAA1100029.1"/>
    </source>
</evidence>
<feature type="compositionally biased region" description="Low complexity" evidence="1">
    <location>
        <begin position="53"/>
        <end position="65"/>
    </location>
</feature>
<organism evidence="3 5">
    <name type="scientific">Puccinia graminis f. sp. tritici</name>
    <dbReference type="NCBI Taxonomy" id="56615"/>
    <lineage>
        <taxon>Eukaryota</taxon>
        <taxon>Fungi</taxon>
        <taxon>Dikarya</taxon>
        <taxon>Basidiomycota</taxon>
        <taxon>Pucciniomycotina</taxon>
        <taxon>Pucciniomycetes</taxon>
        <taxon>Pucciniales</taxon>
        <taxon>Pucciniaceae</taxon>
        <taxon>Puccinia</taxon>
    </lineage>
</organism>